<sequence length="197" mass="21475">MSANTTSAPSLNRSGASCSAKVKSFLCTIACRTSSALRHTLVNWYLKHGLLLLMDRWTKEHSKKSFSISGKANSMCSSAPPSSNQVLICQRSTPWWLIAPISLGLANSISYVGASDVREVARMRICSFPRIEHLPNKPSRDCARSEKRPSSAPVSASQCAILKFVELATCLEADKVATSRRSDTTSIARWSPKQSPS</sequence>
<name>A0A6J6FXH3_9ZZZZ</name>
<proteinExistence type="predicted"/>
<dbReference type="EMBL" id="CAEZTR010000205">
    <property type="protein sequence ID" value="CAB4593577.1"/>
    <property type="molecule type" value="Genomic_DNA"/>
</dbReference>
<gene>
    <name evidence="2" type="ORF">UFOPK1711_01966</name>
</gene>
<dbReference type="AlphaFoldDB" id="A0A6J6FXH3"/>
<evidence type="ECO:0000256" key="1">
    <source>
        <dbReference type="SAM" id="MobiDB-lite"/>
    </source>
</evidence>
<reference evidence="2" key="1">
    <citation type="submission" date="2020-05" db="EMBL/GenBank/DDBJ databases">
        <authorList>
            <person name="Chiriac C."/>
            <person name="Salcher M."/>
            <person name="Ghai R."/>
            <person name="Kavagutti S V."/>
        </authorList>
    </citation>
    <scope>NUCLEOTIDE SEQUENCE</scope>
</reference>
<organism evidence="2">
    <name type="scientific">freshwater metagenome</name>
    <dbReference type="NCBI Taxonomy" id="449393"/>
    <lineage>
        <taxon>unclassified sequences</taxon>
        <taxon>metagenomes</taxon>
        <taxon>ecological metagenomes</taxon>
    </lineage>
</organism>
<evidence type="ECO:0000313" key="2">
    <source>
        <dbReference type="EMBL" id="CAB4593577.1"/>
    </source>
</evidence>
<feature type="region of interest" description="Disordered" evidence="1">
    <location>
        <begin position="177"/>
        <end position="197"/>
    </location>
</feature>
<feature type="compositionally biased region" description="Polar residues" evidence="1">
    <location>
        <begin position="184"/>
        <end position="197"/>
    </location>
</feature>
<accession>A0A6J6FXH3</accession>
<protein>
    <submittedName>
        <fullName evidence="2">Unannotated protein</fullName>
    </submittedName>
</protein>